<accession>A0A0F9U9N6</accession>
<feature type="coiled-coil region" evidence="1">
    <location>
        <begin position="3"/>
        <end position="70"/>
    </location>
</feature>
<evidence type="ECO:0000256" key="1">
    <source>
        <dbReference type="SAM" id="Coils"/>
    </source>
</evidence>
<gene>
    <name evidence="2" type="ORF">LCGC14_0248710</name>
</gene>
<organism evidence="2">
    <name type="scientific">marine sediment metagenome</name>
    <dbReference type="NCBI Taxonomy" id="412755"/>
    <lineage>
        <taxon>unclassified sequences</taxon>
        <taxon>metagenomes</taxon>
        <taxon>ecological metagenomes</taxon>
    </lineage>
</organism>
<proteinExistence type="predicted"/>
<comment type="caution">
    <text evidence="2">The sequence shown here is derived from an EMBL/GenBank/DDBJ whole genome shotgun (WGS) entry which is preliminary data.</text>
</comment>
<name>A0A0F9U9N6_9ZZZZ</name>
<dbReference type="AlphaFoldDB" id="A0A0F9U9N6"/>
<evidence type="ECO:0000313" key="2">
    <source>
        <dbReference type="EMBL" id="KKN88309.1"/>
    </source>
</evidence>
<protein>
    <submittedName>
        <fullName evidence="2">Uncharacterized protein</fullName>
    </submittedName>
</protein>
<keyword evidence="1" id="KW-0175">Coiled coil</keyword>
<reference evidence="2" key="1">
    <citation type="journal article" date="2015" name="Nature">
        <title>Complex archaea that bridge the gap between prokaryotes and eukaryotes.</title>
        <authorList>
            <person name="Spang A."/>
            <person name="Saw J.H."/>
            <person name="Jorgensen S.L."/>
            <person name="Zaremba-Niedzwiedzka K."/>
            <person name="Martijn J."/>
            <person name="Lind A.E."/>
            <person name="van Eijk R."/>
            <person name="Schleper C."/>
            <person name="Guy L."/>
            <person name="Ettema T.J."/>
        </authorList>
    </citation>
    <scope>NUCLEOTIDE SEQUENCE</scope>
</reference>
<sequence length="81" mass="9528">MDIKKFTRLKEKAEALRTEAEQAKGALNQLKKKLEEDFGCQSIEDAERLLEKYEKEVKKAEEDYGEELISFEEEWGEKLSK</sequence>
<dbReference type="EMBL" id="LAZR01000129">
    <property type="protein sequence ID" value="KKN88309.1"/>
    <property type="molecule type" value="Genomic_DNA"/>
</dbReference>